<dbReference type="PANTHER" id="PTHR34706:SF1">
    <property type="entry name" value="VWFA DOMAIN-CONTAINING PROTEIN"/>
    <property type="match status" value="1"/>
</dbReference>
<dbReference type="SUPFAM" id="SSF53300">
    <property type="entry name" value="vWA-like"/>
    <property type="match status" value="1"/>
</dbReference>
<dbReference type="AlphaFoldDB" id="A0A0H2R9K7"/>
<dbReference type="InterPro" id="IPR036465">
    <property type="entry name" value="vWFA_dom_sf"/>
</dbReference>
<dbReference type="STRING" id="27342.A0A0H2R9K7"/>
<dbReference type="OrthoDB" id="2142040at2759"/>
<evidence type="ECO:0008006" key="4">
    <source>
        <dbReference type="Google" id="ProtNLM"/>
    </source>
</evidence>
<evidence type="ECO:0000313" key="3">
    <source>
        <dbReference type="Proteomes" id="UP000053477"/>
    </source>
</evidence>
<feature type="compositionally biased region" description="Basic and acidic residues" evidence="1">
    <location>
        <begin position="1"/>
        <end position="10"/>
    </location>
</feature>
<dbReference type="PANTHER" id="PTHR34706">
    <property type="entry name" value="SLR1338 PROTEIN"/>
    <property type="match status" value="1"/>
</dbReference>
<sequence length="280" mass="30815">MNSEQSDRSSSRTSSTTSTNSAELPGRGRGRAYRPGTRHTHMAIVYPRTTSISTADLPVDNPLQLLRRYKTVFLVDDSNSMKKRNRWSETREALASLAVSAASYGLEGIDVHFLNSPKFGTDLQAEVKQLFDNVSPRGITMIATKLENLLADYLLRLEDARTAEVPTRVKPVNYIIITDGTSTDDPVPVIIRAARRLDEGSFPATQVGLQFIQIGSDPRATEALRRLDDDIHASAGVRDIVDTTPYVPGHRFSSDMVIKALLGGINRRVDKDGSKTNTDA</sequence>
<dbReference type="EMBL" id="KQ086088">
    <property type="protein sequence ID" value="KLO08520.1"/>
    <property type="molecule type" value="Genomic_DNA"/>
</dbReference>
<accession>A0A0H2R9K7</accession>
<feature type="compositionally biased region" description="Basic residues" evidence="1">
    <location>
        <begin position="28"/>
        <end position="38"/>
    </location>
</feature>
<name>A0A0H2R9K7_9AGAM</name>
<feature type="region of interest" description="Disordered" evidence="1">
    <location>
        <begin position="1"/>
        <end position="38"/>
    </location>
</feature>
<gene>
    <name evidence="2" type="ORF">SCHPADRAFT_835231</name>
</gene>
<organism evidence="2 3">
    <name type="scientific">Schizopora paradoxa</name>
    <dbReference type="NCBI Taxonomy" id="27342"/>
    <lineage>
        <taxon>Eukaryota</taxon>
        <taxon>Fungi</taxon>
        <taxon>Dikarya</taxon>
        <taxon>Basidiomycota</taxon>
        <taxon>Agaricomycotina</taxon>
        <taxon>Agaricomycetes</taxon>
        <taxon>Hymenochaetales</taxon>
        <taxon>Schizoporaceae</taxon>
        <taxon>Schizopora</taxon>
    </lineage>
</organism>
<feature type="compositionally biased region" description="Low complexity" evidence="1">
    <location>
        <begin position="11"/>
        <end position="21"/>
    </location>
</feature>
<proteinExistence type="predicted"/>
<evidence type="ECO:0000313" key="2">
    <source>
        <dbReference type="EMBL" id="KLO08520.1"/>
    </source>
</evidence>
<evidence type="ECO:0000256" key="1">
    <source>
        <dbReference type="SAM" id="MobiDB-lite"/>
    </source>
</evidence>
<dbReference type="Gene3D" id="3.40.50.410">
    <property type="entry name" value="von Willebrand factor, type A domain"/>
    <property type="match status" value="1"/>
</dbReference>
<dbReference type="Proteomes" id="UP000053477">
    <property type="component" value="Unassembled WGS sequence"/>
</dbReference>
<reference evidence="2 3" key="1">
    <citation type="submission" date="2015-04" db="EMBL/GenBank/DDBJ databases">
        <title>Complete genome sequence of Schizopora paradoxa KUC8140, a cosmopolitan wood degrader in East Asia.</title>
        <authorList>
            <consortium name="DOE Joint Genome Institute"/>
            <person name="Min B."/>
            <person name="Park H."/>
            <person name="Jang Y."/>
            <person name="Kim J.-J."/>
            <person name="Kim K.H."/>
            <person name="Pangilinan J."/>
            <person name="Lipzen A."/>
            <person name="Riley R."/>
            <person name="Grigoriev I.V."/>
            <person name="Spatafora J.W."/>
            <person name="Choi I.-G."/>
        </authorList>
    </citation>
    <scope>NUCLEOTIDE SEQUENCE [LARGE SCALE GENOMIC DNA]</scope>
    <source>
        <strain evidence="2 3">KUC8140</strain>
    </source>
</reference>
<keyword evidence="3" id="KW-1185">Reference proteome</keyword>
<protein>
    <recommendedName>
        <fullName evidence="4">VWFA domain-containing protein</fullName>
    </recommendedName>
</protein>
<dbReference type="InParanoid" id="A0A0H2R9K7"/>